<name>A0ABC8C5V1_9ACTN</name>
<keyword evidence="3" id="KW-1185">Reference proteome</keyword>
<protein>
    <recommendedName>
        <fullName evidence="4">Terminase small subunit</fullName>
    </recommendedName>
</protein>
<dbReference type="AlphaFoldDB" id="A0ABC8C5V1"/>
<dbReference type="EMBL" id="CP020563">
    <property type="protein sequence ID" value="ARF77405.1"/>
    <property type="molecule type" value="Genomic_DNA"/>
</dbReference>
<feature type="region of interest" description="Disordered" evidence="1">
    <location>
        <begin position="61"/>
        <end position="89"/>
    </location>
</feature>
<evidence type="ECO:0008006" key="4">
    <source>
        <dbReference type="Google" id="ProtNLM"/>
    </source>
</evidence>
<dbReference type="KEGG" id="kab:B7C62_28110"/>
<dbReference type="Proteomes" id="UP000192251">
    <property type="component" value="Chromosome"/>
</dbReference>
<accession>A0ABC8C5V1</accession>
<feature type="compositionally biased region" description="Basic and acidic residues" evidence="1">
    <location>
        <begin position="69"/>
        <end position="83"/>
    </location>
</feature>
<sequence length="89" mass="9374">MAAELDNLGVTSLAAGRVAVALKLARALDQLDDGDAPTSQAVVADKLDAIMTRLRALAPVKGEGDSVDDITRQREKRRAEARSRATGSD</sequence>
<evidence type="ECO:0000313" key="2">
    <source>
        <dbReference type="EMBL" id="ARF77405.1"/>
    </source>
</evidence>
<proteinExistence type="predicted"/>
<reference evidence="2 3" key="1">
    <citation type="submission" date="2017-04" db="EMBL/GenBank/DDBJ databases">
        <title>The complete genome sequence of Streptomyces albolongus YIM 101047, the producer of novel bafilomycins and novel odoriferous sesquiterpenoids.</title>
        <authorList>
            <person name="Yin M."/>
            <person name="Jiang Y."/>
        </authorList>
    </citation>
    <scope>NUCLEOTIDE SEQUENCE [LARGE SCALE GENOMIC DNA]</scope>
    <source>
        <strain evidence="2 3">YIM 101047</strain>
    </source>
</reference>
<evidence type="ECO:0000256" key="1">
    <source>
        <dbReference type="SAM" id="MobiDB-lite"/>
    </source>
</evidence>
<evidence type="ECO:0000313" key="3">
    <source>
        <dbReference type="Proteomes" id="UP000192251"/>
    </source>
</evidence>
<gene>
    <name evidence="2" type="ORF">B7C62_28110</name>
</gene>
<organism evidence="2 3">
    <name type="scientific">Kitasatospora albolonga</name>
    <dbReference type="NCBI Taxonomy" id="68173"/>
    <lineage>
        <taxon>Bacteria</taxon>
        <taxon>Bacillati</taxon>
        <taxon>Actinomycetota</taxon>
        <taxon>Actinomycetes</taxon>
        <taxon>Kitasatosporales</taxon>
        <taxon>Streptomycetaceae</taxon>
        <taxon>Kitasatospora</taxon>
    </lineage>
</organism>